<keyword evidence="5 11" id="KW-0663">Pyridoxal phosphate</keyword>
<evidence type="ECO:0000256" key="7">
    <source>
        <dbReference type="ARBA" id="ARBA00023239"/>
    </source>
</evidence>
<evidence type="ECO:0000256" key="2">
    <source>
        <dbReference type="ARBA" id="ARBA00012259"/>
    </source>
</evidence>
<dbReference type="EMBL" id="UGOD01000001">
    <property type="protein sequence ID" value="STX52852.1"/>
    <property type="molecule type" value="Genomic_DNA"/>
</dbReference>
<evidence type="ECO:0000256" key="6">
    <source>
        <dbReference type="ARBA" id="ARBA00023066"/>
    </source>
</evidence>
<evidence type="ECO:0000256" key="5">
    <source>
        <dbReference type="ARBA" id="ARBA00022898"/>
    </source>
</evidence>
<dbReference type="Gene3D" id="3.20.20.10">
    <property type="entry name" value="Alanine racemase"/>
    <property type="match status" value="1"/>
</dbReference>
<evidence type="ECO:0000256" key="9">
    <source>
        <dbReference type="ARBA" id="ARBA00047351"/>
    </source>
</evidence>
<dbReference type="CDD" id="cd06829">
    <property type="entry name" value="PLPDE_III_CANSDC"/>
    <property type="match status" value="1"/>
</dbReference>
<feature type="domain" description="Orn/DAP/Arg decarboxylase 2 N-terminal" evidence="12">
    <location>
        <begin position="29"/>
        <end position="234"/>
    </location>
</feature>
<keyword evidence="14" id="KW-1185">Reference proteome</keyword>
<dbReference type="PIRSF" id="PIRSF038941">
    <property type="entry name" value="NspC"/>
    <property type="match status" value="1"/>
</dbReference>
<dbReference type="RefSeq" id="WP_115332377.1">
    <property type="nucleotide sequence ID" value="NZ_CAAAHP010000003.1"/>
</dbReference>
<evidence type="ECO:0000256" key="1">
    <source>
        <dbReference type="ARBA" id="ARBA00001933"/>
    </source>
</evidence>
<dbReference type="OrthoDB" id="9804410at2"/>
<comment type="similarity">
    <text evidence="8">Belongs to the Orn/Lys/Arg decarboxylase class-II family. NspC subfamily.</text>
</comment>
<dbReference type="InterPro" id="IPR009006">
    <property type="entry name" value="Ala_racemase/Decarboxylase_C"/>
</dbReference>
<keyword evidence="7 13" id="KW-0456">Lyase</keyword>
<dbReference type="Gene3D" id="2.40.37.10">
    <property type="entry name" value="Lyase, Ornithine Decarboxylase, Chain A, domain 1"/>
    <property type="match status" value="1"/>
</dbReference>
<keyword evidence="4" id="KW-0210">Decarboxylase</keyword>
<dbReference type="GO" id="GO:0045312">
    <property type="term" value="P:nor-spermidine biosynthetic process"/>
    <property type="evidence" value="ECO:0007669"/>
    <property type="project" value="InterPro"/>
</dbReference>
<reference evidence="13 14" key="1">
    <citation type="submission" date="2018-06" db="EMBL/GenBank/DDBJ databases">
        <authorList>
            <consortium name="Pathogen Informatics"/>
            <person name="Doyle S."/>
        </authorList>
    </citation>
    <scope>NUCLEOTIDE SEQUENCE [LARGE SCALE GENOMIC DNA]</scope>
    <source>
        <strain evidence="13 14">NCTC13316</strain>
    </source>
</reference>
<dbReference type="EC" id="4.1.1.96" evidence="2"/>
<protein>
    <recommendedName>
        <fullName evidence="3">Carboxynorspermidine/carboxyspermidine decarboxylase</fullName>
        <ecNumber evidence="2">4.1.1.96</ecNumber>
    </recommendedName>
</protein>
<evidence type="ECO:0000256" key="4">
    <source>
        <dbReference type="ARBA" id="ARBA00022793"/>
    </source>
</evidence>
<dbReference type="AlphaFoldDB" id="A0A378JX95"/>
<dbReference type="GO" id="GO:0008295">
    <property type="term" value="P:spermidine biosynthetic process"/>
    <property type="evidence" value="ECO:0007669"/>
    <property type="project" value="UniProtKB-KW"/>
</dbReference>
<dbReference type="InterPro" id="IPR029066">
    <property type="entry name" value="PLP-binding_barrel"/>
</dbReference>
<dbReference type="SUPFAM" id="SSF51419">
    <property type="entry name" value="PLP-binding barrel"/>
    <property type="match status" value="1"/>
</dbReference>
<sequence length="364" mass="41147">MKPPFYLIDVSKLLANLKIIEQIREKSGAKFLFALKTFSVWALFDIISKHMDGFTSSSPYEVRLGYEKFGGEGISYSVAYSEDDFQQVINYADKIVFNSASQVKYFRNQSPKQITGLRINPGYSFSPHDLSNTCRPNCRLGESDINHIESVIDDVSGLMFHIHCENNSFDKFAESLLLIEKKYSHLLHSIEWIDLGGGISFTNQGYPIQKFSDRLKEFSDKYQVQIYLEPGQAVLNNVVSLETTVVDIIENGKQIAILDCSADAHMPEVISFPIPVHIEPNEGPYTYILAGNSCLAGDIFGEFSFKEKLKPGSRISFKDTGSYTIVKQNWFNGLRMPAIAIKQLNGQIDLIKTFSYRDFLNSQS</sequence>
<evidence type="ECO:0000256" key="10">
    <source>
        <dbReference type="ARBA" id="ARBA00047389"/>
    </source>
</evidence>
<feature type="modified residue" description="N6-(pyridoxal phosphate)lysine" evidence="11">
    <location>
        <position position="36"/>
    </location>
</feature>
<dbReference type="Pfam" id="PF02784">
    <property type="entry name" value="Orn_Arg_deC_N"/>
    <property type="match status" value="1"/>
</dbReference>
<dbReference type="SUPFAM" id="SSF50621">
    <property type="entry name" value="Alanine racemase C-terminal domain-like"/>
    <property type="match status" value="1"/>
</dbReference>
<dbReference type="InterPro" id="IPR005730">
    <property type="entry name" value="Nsp_de-COase"/>
</dbReference>
<dbReference type="InterPro" id="IPR022644">
    <property type="entry name" value="De-COase2_N"/>
</dbReference>
<gene>
    <name evidence="13" type="primary">ldc</name>
    <name evidence="13" type="ORF">NCTC13316_02978</name>
</gene>
<evidence type="ECO:0000256" key="3">
    <source>
        <dbReference type="ARBA" id="ARBA00013633"/>
    </source>
</evidence>
<feature type="active site" description="Proton donor" evidence="11">
    <location>
        <position position="294"/>
    </location>
</feature>
<organism evidence="13 14">
    <name type="scientific">Legionella busanensis</name>
    <dbReference type="NCBI Taxonomy" id="190655"/>
    <lineage>
        <taxon>Bacteria</taxon>
        <taxon>Pseudomonadati</taxon>
        <taxon>Pseudomonadota</taxon>
        <taxon>Gammaproteobacteria</taxon>
        <taxon>Legionellales</taxon>
        <taxon>Legionellaceae</taxon>
        <taxon>Legionella</taxon>
    </lineage>
</organism>
<evidence type="ECO:0000256" key="11">
    <source>
        <dbReference type="PIRSR" id="PIRSR600183-50"/>
    </source>
</evidence>
<proteinExistence type="inferred from homology"/>
<comment type="cofactor">
    <cofactor evidence="1 11">
        <name>pyridoxal 5'-phosphate</name>
        <dbReference type="ChEBI" id="CHEBI:597326"/>
    </cofactor>
</comment>
<dbReference type="Proteomes" id="UP000254794">
    <property type="component" value="Unassembled WGS sequence"/>
</dbReference>
<name>A0A378JX95_9GAMM</name>
<evidence type="ECO:0000256" key="8">
    <source>
        <dbReference type="ARBA" id="ARBA00025802"/>
    </source>
</evidence>
<comment type="catalytic activity">
    <reaction evidence="9">
        <text>carboxyspermidine + H(+) = spermidine + CO2</text>
        <dbReference type="Rhea" id="RHEA:34095"/>
        <dbReference type="ChEBI" id="CHEBI:15378"/>
        <dbReference type="ChEBI" id="CHEBI:16526"/>
        <dbReference type="ChEBI" id="CHEBI:57834"/>
        <dbReference type="ChEBI" id="CHEBI:65072"/>
        <dbReference type="EC" id="4.1.1.96"/>
    </reaction>
</comment>
<dbReference type="InterPro" id="IPR000183">
    <property type="entry name" value="Orn/DAP/Arg_de-COase"/>
</dbReference>
<accession>A0A378JX95</accession>
<dbReference type="GO" id="GO:0009089">
    <property type="term" value="P:lysine biosynthetic process via diaminopimelate"/>
    <property type="evidence" value="ECO:0007669"/>
    <property type="project" value="TreeGrafter"/>
</dbReference>
<dbReference type="PANTHER" id="PTHR43727:SF1">
    <property type="entry name" value="CARBOXYNORSPERMIDINE_CARBOXYSPERMIDINE DECARBOXYLASE"/>
    <property type="match status" value="1"/>
</dbReference>
<dbReference type="GO" id="GO:0008836">
    <property type="term" value="F:diaminopimelate decarboxylase activity"/>
    <property type="evidence" value="ECO:0007669"/>
    <property type="project" value="TreeGrafter"/>
</dbReference>
<keyword evidence="6" id="KW-0745">Spermidine biosynthesis</keyword>
<evidence type="ECO:0000313" key="14">
    <source>
        <dbReference type="Proteomes" id="UP000254794"/>
    </source>
</evidence>
<dbReference type="PRINTS" id="PR01179">
    <property type="entry name" value="ODADCRBXLASE"/>
</dbReference>
<evidence type="ECO:0000259" key="12">
    <source>
        <dbReference type="Pfam" id="PF02784"/>
    </source>
</evidence>
<dbReference type="PANTHER" id="PTHR43727">
    <property type="entry name" value="DIAMINOPIMELATE DECARBOXYLASE"/>
    <property type="match status" value="1"/>
</dbReference>
<comment type="catalytic activity">
    <reaction evidence="10">
        <text>carboxynorspermidine + H(+) = norspermidine + CO2</text>
        <dbReference type="Rhea" id="RHEA:34099"/>
        <dbReference type="ChEBI" id="CHEBI:15378"/>
        <dbReference type="ChEBI" id="CHEBI:16526"/>
        <dbReference type="ChEBI" id="CHEBI:57920"/>
        <dbReference type="ChEBI" id="CHEBI:65070"/>
        <dbReference type="EC" id="4.1.1.96"/>
    </reaction>
</comment>
<evidence type="ECO:0000313" key="13">
    <source>
        <dbReference type="EMBL" id="STX52852.1"/>
    </source>
</evidence>